<name>A0A815VSG5_9BILA</name>
<accession>A0A815VSG5</accession>
<reference evidence="1" key="1">
    <citation type="submission" date="2021-02" db="EMBL/GenBank/DDBJ databases">
        <authorList>
            <person name="Nowell W R."/>
        </authorList>
    </citation>
    <scope>NUCLEOTIDE SEQUENCE</scope>
</reference>
<dbReference type="EMBL" id="CAJNOO010020214">
    <property type="protein sequence ID" value="CAF1531923.1"/>
    <property type="molecule type" value="Genomic_DNA"/>
</dbReference>
<proteinExistence type="predicted"/>
<evidence type="ECO:0000313" key="2">
    <source>
        <dbReference type="Proteomes" id="UP000663882"/>
    </source>
</evidence>
<evidence type="ECO:0000313" key="1">
    <source>
        <dbReference type="EMBL" id="CAF1531923.1"/>
    </source>
</evidence>
<sequence length="79" mass="9248">MTFLIAIQQFIHVDFQQDSAENLVLKLKGFEQNILKAKLQISLYVQDVLRIEADKDDELNIPKEWGEQEEQCKLVELSK</sequence>
<organism evidence="1 2">
    <name type="scientific">Rotaria sordida</name>
    <dbReference type="NCBI Taxonomy" id="392033"/>
    <lineage>
        <taxon>Eukaryota</taxon>
        <taxon>Metazoa</taxon>
        <taxon>Spiralia</taxon>
        <taxon>Gnathifera</taxon>
        <taxon>Rotifera</taxon>
        <taxon>Eurotatoria</taxon>
        <taxon>Bdelloidea</taxon>
        <taxon>Philodinida</taxon>
        <taxon>Philodinidae</taxon>
        <taxon>Rotaria</taxon>
    </lineage>
</organism>
<feature type="non-terminal residue" evidence="1">
    <location>
        <position position="79"/>
    </location>
</feature>
<dbReference type="AlphaFoldDB" id="A0A815VSG5"/>
<gene>
    <name evidence="1" type="ORF">RFH988_LOCUS39502</name>
</gene>
<dbReference type="Proteomes" id="UP000663882">
    <property type="component" value="Unassembled WGS sequence"/>
</dbReference>
<protein>
    <submittedName>
        <fullName evidence="1">Uncharacterized protein</fullName>
    </submittedName>
</protein>
<dbReference type="OrthoDB" id="6133115at2759"/>
<comment type="caution">
    <text evidence="1">The sequence shown here is derived from an EMBL/GenBank/DDBJ whole genome shotgun (WGS) entry which is preliminary data.</text>
</comment>